<name>A0A0A5G5M6_9BACI</name>
<dbReference type="EMBL" id="AVPF01000031">
    <property type="protein sequence ID" value="KGX86395.1"/>
    <property type="molecule type" value="Genomic_DNA"/>
</dbReference>
<reference evidence="2 3" key="1">
    <citation type="submission" date="2013-08" db="EMBL/GenBank/DDBJ databases">
        <authorList>
            <person name="Huang J."/>
            <person name="Wang G."/>
        </authorList>
    </citation>
    <scope>NUCLEOTIDE SEQUENCE [LARGE SCALE GENOMIC DNA]</scope>
    <source>
        <strain evidence="2 3">BH030004</strain>
    </source>
</reference>
<sequence length="171" mass="19210">MLKMLATQLTGTFQRINEKETLHIEDAARALAQAIVGEGHVYVWGTGEMKSLIHEVEEGPETLPKQHVYHEDISLSSIDRVIIASRFANDEEALALVNTVQKQGAQVIQISALTKEENPLQEVADFHIDTKTAGPLLPFDMDRIGFPSVMAMFYVYMAIYVTTKEIIDEYE</sequence>
<evidence type="ECO:0000313" key="2">
    <source>
        <dbReference type="EMBL" id="KGX86395.1"/>
    </source>
</evidence>
<dbReference type="Pfam" id="PF10740">
    <property type="entry name" value="DUF2529"/>
    <property type="match status" value="1"/>
</dbReference>
<comment type="caution">
    <text evidence="2">The sequence shown here is derived from an EMBL/GenBank/DDBJ whole genome shotgun (WGS) entry which is preliminary data.</text>
</comment>
<protein>
    <recommendedName>
        <fullName evidence="1">DUF2529 domain-containing protein</fullName>
    </recommendedName>
</protein>
<dbReference type="RefSeq" id="WP_027447891.1">
    <property type="nucleotide sequence ID" value="NZ_AVPF01000031.1"/>
</dbReference>
<dbReference type="InterPro" id="IPR019676">
    <property type="entry name" value="DUF2529"/>
</dbReference>
<dbReference type="Gene3D" id="3.40.50.10490">
    <property type="entry name" value="Glucose-6-phosphate isomerase like protein, domain 1"/>
    <property type="match status" value="1"/>
</dbReference>
<dbReference type="GO" id="GO:0097367">
    <property type="term" value="F:carbohydrate derivative binding"/>
    <property type="evidence" value="ECO:0007669"/>
    <property type="project" value="InterPro"/>
</dbReference>
<gene>
    <name evidence="2" type="ORF">N783_12155</name>
</gene>
<keyword evidence="3" id="KW-1185">Reference proteome</keyword>
<dbReference type="Proteomes" id="UP000030403">
    <property type="component" value="Unassembled WGS sequence"/>
</dbReference>
<feature type="domain" description="DUF2529" evidence="1">
    <location>
        <begin position="1"/>
        <end position="167"/>
    </location>
</feature>
<dbReference type="GO" id="GO:1901135">
    <property type="term" value="P:carbohydrate derivative metabolic process"/>
    <property type="evidence" value="ECO:0007669"/>
    <property type="project" value="InterPro"/>
</dbReference>
<evidence type="ECO:0000259" key="1">
    <source>
        <dbReference type="Pfam" id="PF10740"/>
    </source>
</evidence>
<dbReference type="eggNOG" id="COG4821">
    <property type="taxonomic scope" value="Bacteria"/>
</dbReference>
<dbReference type="AlphaFoldDB" id="A0A0A5G5M6"/>
<evidence type="ECO:0000313" key="3">
    <source>
        <dbReference type="Proteomes" id="UP000030403"/>
    </source>
</evidence>
<accession>A0A0A5G5M6</accession>
<dbReference type="InterPro" id="IPR046348">
    <property type="entry name" value="SIS_dom_sf"/>
</dbReference>
<proteinExistence type="predicted"/>
<dbReference type="SUPFAM" id="SSF53697">
    <property type="entry name" value="SIS domain"/>
    <property type="match status" value="1"/>
</dbReference>
<organism evidence="2 3">
    <name type="scientific">Pontibacillus marinus BH030004 = DSM 16465</name>
    <dbReference type="NCBI Taxonomy" id="1385511"/>
    <lineage>
        <taxon>Bacteria</taxon>
        <taxon>Bacillati</taxon>
        <taxon>Bacillota</taxon>
        <taxon>Bacilli</taxon>
        <taxon>Bacillales</taxon>
        <taxon>Bacillaceae</taxon>
        <taxon>Pontibacillus</taxon>
    </lineage>
</organism>
<dbReference type="STRING" id="1385511.GCA_000425225_00408"/>